<organism evidence="2 3">
    <name type="scientific">Candidatus Ornithospirochaeta stercoravium</name>
    <dbReference type="NCBI Taxonomy" id="2840897"/>
    <lineage>
        <taxon>Bacteria</taxon>
        <taxon>Pseudomonadati</taxon>
        <taxon>Spirochaetota</taxon>
        <taxon>Spirochaetia</taxon>
        <taxon>Spirochaetales</taxon>
        <taxon>Spirochaetaceae</taxon>
        <taxon>Spirochaetaceae incertae sedis</taxon>
        <taxon>Candidatus Ornithospirochaeta</taxon>
    </lineage>
</organism>
<dbReference type="AlphaFoldDB" id="A0A9D9IBE7"/>
<protein>
    <submittedName>
        <fullName evidence="2">Uncharacterized protein</fullName>
    </submittedName>
</protein>
<accession>A0A9D9IBE7</accession>
<comment type="caution">
    <text evidence="2">The sequence shown here is derived from an EMBL/GenBank/DDBJ whole genome shotgun (WGS) entry which is preliminary data.</text>
</comment>
<evidence type="ECO:0000313" key="3">
    <source>
        <dbReference type="Proteomes" id="UP000810292"/>
    </source>
</evidence>
<dbReference type="PROSITE" id="PS51257">
    <property type="entry name" value="PROKAR_LIPOPROTEIN"/>
    <property type="match status" value="1"/>
</dbReference>
<keyword evidence="1" id="KW-0732">Signal</keyword>
<dbReference type="Proteomes" id="UP000810292">
    <property type="component" value="Unassembled WGS sequence"/>
</dbReference>
<feature type="signal peptide" evidence="1">
    <location>
        <begin position="1"/>
        <end position="19"/>
    </location>
</feature>
<dbReference type="EMBL" id="JADIMF010000111">
    <property type="protein sequence ID" value="MBO8469507.1"/>
    <property type="molecule type" value="Genomic_DNA"/>
</dbReference>
<feature type="chain" id="PRO_5039243858" evidence="1">
    <location>
        <begin position="20"/>
        <end position="112"/>
    </location>
</feature>
<reference evidence="2" key="1">
    <citation type="submission" date="2020-10" db="EMBL/GenBank/DDBJ databases">
        <authorList>
            <person name="Gilroy R."/>
        </authorList>
    </citation>
    <scope>NUCLEOTIDE SEQUENCE</scope>
    <source>
        <strain evidence="2">14700</strain>
    </source>
</reference>
<reference evidence="2" key="2">
    <citation type="journal article" date="2021" name="PeerJ">
        <title>Extensive microbial diversity within the chicken gut microbiome revealed by metagenomics and culture.</title>
        <authorList>
            <person name="Gilroy R."/>
            <person name="Ravi A."/>
            <person name="Getino M."/>
            <person name="Pursley I."/>
            <person name="Horton D.L."/>
            <person name="Alikhan N.F."/>
            <person name="Baker D."/>
            <person name="Gharbi K."/>
            <person name="Hall N."/>
            <person name="Watson M."/>
            <person name="Adriaenssens E.M."/>
            <person name="Foster-Nyarko E."/>
            <person name="Jarju S."/>
            <person name="Secka A."/>
            <person name="Antonio M."/>
            <person name="Oren A."/>
            <person name="Chaudhuri R.R."/>
            <person name="La Ragione R."/>
            <person name="Hildebrand F."/>
            <person name="Pallen M.J."/>
        </authorList>
    </citation>
    <scope>NUCLEOTIDE SEQUENCE</scope>
    <source>
        <strain evidence="2">14700</strain>
    </source>
</reference>
<gene>
    <name evidence="2" type="ORF">IAA72_06965</name>
</gene>
<evidence type="ECO:0000313" key="2">
    <source>
        <dbReference type="EMBL" id="MBO8469507.1"/>
    </source>
</evidence>
<proteinExistence type="predicted"/>
<evidence type="ECO:0000256" key="1">
    <source>
        <dbReference type="SAM" id="SignalP"/>
    </source>
</evidence>
<name>A0A9D9IBE7_9SPIO</name>
<sequence>MRGLIVILLLFLSSCAAEEFEVSSASLVSISSDESSHLELSASFSDPDSSYTYRLSSPDSDLVWEGAMTGDGSDKTSDEILLTPGASFPKGEYSVIFYSDNGTDLTVPVTLR</sequence>